<protein>
    <recommendedName>
        <fullName evidence="4">DUF697 domain-containing protein</fullName>
    </recommendedName>
</protein>
<organism evidence="2 3">
    <name type="scientific">Vreelandella hamiltonii</name>
    <dbReference type="NCBI Taxonomy" id="502829"/>
    <lineage>
        <taxon>Bacteria</taxon>
        <taxon>Pseudomonadati</taxon>
        <taxon>Pseudomonadota</taxon>
        <taxon>Gammaproteobacteria</taxon>
        <taxon>Oceanospirillales</taxon>
        <taxon>Halomonadaceae</taxon>
        <taxon>Vreelandella</taxon>
    </lineage>
</organism>
<evidence type="ECO:0000313" key="2">
    <source>
        <dbReference type="EMBL" id="GHD55945.1"/>
    </source>
</evidence>
<dbReference type="EMBL" id="BMXN01000002">
    <property type="protein sequence ID" value="GHD55945.1"/>
    <property type="molecule type" value="Genomic_DNA"/>
</dbReference>
<reference evidence="3" key="1">
    <citation type="journal article" date="2019" name="Int. J. Syst. Evol. Microbiol.">
        <title>The Global Catalogue of Microorganisms (GCM) 10K type strain sequencing project: providing services to taxonomists for standard genome sequencing and annotation.</title>
        <authorList>
            <consortium name="The Broad Institute Genomics Platform"/>
            <consortium name="The Broad Institute Genome Sequencing Center for Infectious Disease"/>
            <person name="Wu L."/>
            <person name="Ma J."/>
        </authorList>
    </citation>
    <scope>NUCLEOTIDE SEQUENCE [LARGE SCALE GENOMIC DNA]</scope>
    <source>
        <strain evidence="3">KCTC 22154</strain>
    </source>
</reference>
<evidence type="ECO:0008006" key="4">
    <source>
        <dbReference type="Google" id="ProtNLM"/>
    </source>
</evidence>
<proteinExistence type="predicted"/>
<accession>A0A8H9M766</accession>
<evidence type="ECO:0000256" key="1">
    <source>
        <dbReference type="SAM" id="MobiDB-lite"/>
    </source>
</evidence>
<gene>
    <name evidence="2" type="ORF">GCM10007157_06340</name>
</gene>
<feature type="region of interest" description="Disordered" evidence="1">
    <location>
        <begin position="158"/>
        <end position="177"/>
    </location>
</feature>
<dbReference type="AlphaFoldDB" id="A0A8H9M766"/>
<dbReference type="RefSeq" id="WP_189462827.1">
    <property type="nucleotide sequence ID" value="NZ_BMXN01000002.1"/>
</dbReference>
<comment type="caution">
    <text evidence="2">The sequence shown here is derived from an EMBL/GenBank/DDBJ whole genome shotgun (WGS) entry which is preliminary data.</text>
</comment>
<sequence length="177" mass="18783">MIETREELDAIKKSCHAMVTRSAGLSAGTAMIPVPGLDIGSDVAILMRIIPKINSQFGLTPEQIDRLDTESKLFVMTAISNTGSKMAGRYITKNLIVTLLGKMGIKVAAKGTSKFVPLIGSAVAGGISFTAMKYMGNSHIEDCYKVALAALENRQIEPMADADPEAPADDSPPTETP</sequence>
<name>A0A8H9M766_9GAMM</name>
<evidence type="ECO:0000313" key="3">
    <source>
        <dbReference type="Proteomes" id="UP000623776"/>
    </source>
</evidence>
<dbReference type="Proteomes" id="UP000623776">
    <property type="component" value="Unassembled WGS sequence"/>
</dbReference>
<keyword evidence="3" id="KW-1185">Reference proteome</keyword>